<evidence type="ECO:0000256" key="6">
    <source>
        <dbReference type="ARBA" id="ARBA00022723"/>
    </source>
</evidence>
<protein>
    <recommendedName>
        <fullName evidence="10">ATP-dependent 6-phosphofructokinase</fullName>
        <shortName evidence="10">ATP-PFK</shortName>
        <shortName evidence="10">Phosphofructokinase</shortName>
        <ecNumber evidence="10">2.7.1.11</ecNumber>
    </recommendedName>
    <alternativeName>
        <fullName evidence="10">Phosphohexokinase</fullName>
    </alternativeName>
</protein>
<comment type="similarity">
    <text evidence="10">Belongs to the phosphofructokinase type A (PFKA) family. Mixed-substrate PFK group III subfamily.</text>
</comment>
<evidence type="ECO:0000313" key="13">
    <source>
        <dbReference type="Proteomes" id="UP001218638"/>
    </source>
</evidence>
<evidence type="ECO:0000256" key="2">
    <source>
        <dbReference type="ARBA" id="ARBA00004496"/>
    </source>
</evidence>
<evidence type="ECO:0000313" key="12">
    <source>
        <dbReference type="EMBL" id="WED64803.1"/>
    </source>
</evidence>
<dbReference type="Proteomes" id="UP001218638">
    <property type="component" value="Chromosome"/>
</dbReference>
<comment type="subunit">
    <text evidence="10">Homodimer or homotetramer.</text>
</comment>
<dbReference type="PROSITE" id="PS00433">
    <property type="entry name" value="PHOSPHOFRUCTOKINASE"/>
    <property type="match status" value="1"/>
</dbReference>
<dbReference type="Pfam" id="PF00365">
    <property type="entry name" value="PFK"/>
    <property type="match status" value="1"/>
</dbReference>
<keyword evidence="10" id="KW-0547">Nucleotide-binding</keyword>
<feature type="domain" description="Phosphofructokinase" evidence="11">
    <location>
        <begin position="9"/>
        <end position="322"/>
    </location>
</feature>
<dbReference type="Gene3D" id="3.40.50.450">
    <property type="match status" value="1"/>
</dbReference>
<comment type="pathway">
    <text evidence="3 10">Carbohydrate degradation; glycolysis; D-glyceraldehyde 3-phosphate and glycerone phosphate from D-glucose: step 3/4.</text>
</comment>
<keyword evidence="6 10" id="KW-0479">Metal-binding</keyword>
<evidence type="ECO:0000256" key="3">
    <source>
        <dbReference type="ARBA" id="ARBA00004679"/>
    </source>
</evidence>
<sequence>MANERPGTIGILTAGGDCPGLNAVIRGVAKAAMHYGLRVIGIQDGFRGLVENRFVELDNRMVSGILTQGGTLLGSSRDKPHKMPMGNKVMNMTQVTVDNYHALNLDCLVCLGGNGTAKNAYRLHQQGGINVMVLPKTIDNDVAETDITFGFDSAMGIATEAIDRLHTTATSHHRIIVCEIMGHDAGWLCLGAGIAGGADVILIPEIPYNLDAVARSLLVRQHSGKRFSIIAVAEGIRSVQEVAAAASSVPRKRRDKDKEVVHQAVDGVHLVQEATASRVAREIQQRTGVEARVTSLGHVQRGGPPSAFDRLLCTRLGTMAGHLLAHRKYNVMVGVKGTDCVPVPLGKVAGIKRTVPRDHDWIKTARLVATCLGDEESATVAGAAI</sequence>
<dbReference type="PRINTS" id="PR00476">
    <property type="entry name" value="PHFRCTKINASE"/>
</dbReference>
<keyword evidence="13" id="KW-1185">Reference proteome</keyword>
<dbReference type="Gene3D" id="3.40.50.460">
    <property type="entry name" value="Phosphofructokinase domain"/>
    <property type="match status" value="1"/>
</dbReference>
<feature type="binding site" evidence="10">
    <location>
        <begin position="77"/>
        <end position="78"/>
    </location>
    <ligand>
        <name>ATP</name>
        <dbReference type="ChEBI" id="CHEBI:30616"/>
    </ligand>
</feature>
<evidence type="ECO:0000259" key="11">
    <source>
        <dbReference type="Pfam" id="PF00365"/>
    </source>
</evidence>
<dbReference type="InterPro" id="IPR012003">
    <property type="entry name" value="ATP_PFK_prok-type"/>
</dbReference>
<dbReference type="InterPro" id="IPR015912">
    <property type="entry name" value="Phosphofructokinase_CS"/>
</dbReference>
<feature type="binding site" description="in other chain" evidence="10">
    <location>
        <begin position="181"/>
        <end position="183"/>
    </location>
    <ligand>
        <name>substrate</name>
        <note>ligand shared between dimeric partners</note>
    </ligand>
</feature>
<feature type="binding site" evidence="10">
    <location>
        <position position="292"/>
    </location>
    <ligand>
        <name>substrate</name>
        <note>ligand shared between dimeric partners</note>
    </ligand>
</feature>
<organism evidence="12 13">
    <name type="scientific">Synoicihabitans lomoniglobus</name>
    <dbReference type="NCBI Taxonomy" id="2909285"/>
    <lineage>
        <taxon>Bacteria</taxon>
        <taxon>Pseudomonadati</taxon>
        <taxon>Verrucomicrobiota</taxon>
        <taxon>Opitutia</taxon>
        <taxon>Opitutales</taxon>
        <taxon>Opitutaceae</taxon>
        <taxon>Synoicihabitans</taxon>
    </lineage>
</organism>
<dbReference type="FunFam" id="3.40.50.460:FF:000002">
    <property type="entry name" value="ATP-dependent 6-phosphofructokinase"/>
    <property type="match status" value="1"/>
</dbReference>
<evidence type="ECO:0000256" key="4">
    <source>
        <dbReference type="ARBA" id="ARBA00022490"/>
    </source>
</evidence>
<dbReference type="GO" id="GO:0005945">
    <property type="term" value="C:6-phosphofructokinase complex"/>
    <property type="evidence" value="ECO:0007669"/>
    <property type="project" value="TreeGrafter"/>
</dbReference>
<feature type="binding site" evidence="10">
    <location>
        <position position="16"/>
    </location>
    <ligand>
        <name>ATP</name>
        <dbReference type="ChEBI" id="CHEBI:30616"/>
    </ligand>
</feature>
<comment type="subcellular location">
    <subcellularLocation>
        <location evidence="2 10">Cytoplasm</location>
    </subcellularLocation>
</comment>
<dbReference type="PIRSF" id="PIRSF000532">
    <property type="entry name" value="ATP_PFK_prok"/>
    <property type="match status" value="1"/>
</dbReference>
<proteinExistence type="inferred from homology"/>
<keyword evidence="4 10" id="KW-0963">Cytoplasm</keyword>
<evidence type="ECO:0000256" key="1">
    <source>
        <dbReference type="ARBA" id="ARBA00001946"/>
    </source>
</evidence>
<dbReference type="PANTHER" id="PTHR13697:SF52">
    <property type="entry name" value="ATP-DEPENDENT 6-PHOSPHOFRUCTOKINASE 3"/>
    <property type="match status" value="1"/>
</dbReference>
<dbReference type="GO" id="GO:0048029">
    <property type="term" value="F:monosaccharide binding"/>
    <property type="evidence" value="ECO:0007669"/>
    <property type="project" value="TreeGrafter"/>
</dbReference>
<feature type="binding site" description="in other chain" evidence="10">
    <location>
        <begin position="137"/>
        <end position="139"/>
    </location>
    <ligand>
        <name>substrate</name>
        <note>ligand shared between dimeric partners</note>
    </ligand>
</feature>
<dbReference type="NCBIfam" id="NF002872">
    <property type="entry name" value="PRK03202.1"/>
    <property type="match status" value="1"/>
</dbReference>
<reference evidence="12" key="1">
    <citation type="submission" date="2023-03" db="EMBL/GenBank/DDBJ databases">
        <title>Lomoglobus Profundus gen. nov., sp. nov., a novel member of the phylum Verrucomicrobia, isolated from deep-marine sediment of South China Sea.</title>
        <authorList>
            <person name="Ahmad T."/>
            <person name="Ishaq S.E."/>
            <person name="Wang F."/>
        </authorList>
    </citation>
    <scope>NUCLEOTIDE SEQUENCE</scope>
    <source>
        <strain evidence="12">LMO-M01</strain>
    </source>
</reference>
<keyword evidence="10" id="KW-0067">ATP-binding</keyword>
<feature type="binding site" description="in other chain" evidence="10">
    <location>
        <begin position="298"/>
        <end position="301"/>
    </location>
    <ligand>
        <name>substrate</name>
        <note>ligand shared between dimeric partners</note>
    </ligand>
</feature>
<dbReference type="InterPro" id="IPR012829">
    <property type="entry name" value="Phosphofructokinase_III"/>
</dbReference>
<name>A0AAF0CMZ1_9BACT</name>
<dbReference type="GO" id="GO:0016208">
    <property type="term" value="F:AMP binding"/>
    <property type="evidence" value="ECO:0007669"/>
    <property type="project" value="TreeGrafter"/>
</dbReference>
<comment type="function">
    <text evidence="10">Catalyzes the phosphorylation of D-fructose 6-phosphate to fructose 1,6-bisphosphate by ATP, the first committing step of glycolysis.</text>
</comment>
<keyword evidence="7 10" id="KW-0418">Kinase</keyword>
<dbReference type="EC" id="2.7.1.11" evidence="10"/>
<dbReference type="GO" id="GO:0047334">
    <property type="term" value="F:diphosphate-fructose-6-phosphate 1-phosphotransferase activity"/>
    <property type="evidence" value="ECO:0007669"/>
    <property type="project" value="InterPro"/>
</dbReference>
<evidence type="ECO:0000256" key="7">
    <source>
        <dbReference type="ARBA" id="ARBA00022777"/>
    </source>
</evidence>
<evidence type="ECO:0000256" key="8">
    <source>
        <dbReference type="ARBA" id="ARBA00022842"/>
    </source>
</evidence>
<dbReference type="AlphaFoldDB" id="A0AAF0CMZ1"/>
<dbReference type="GO" id="GO:0006002">
    <property type="term" value="P:fructose 6-phosphate metabolic process"/>
    <property type="evidence" value="ECO:0007669"/>
    <property type="project" value="InterPro"/>
</dbReference>
<keyword evidence="9 10" id="KW-0324">Glycolysis</keyword>
<accession>A0AAF0CMZ1</accession>
<dbReference type="GO" id="GO:0061621">
    <property type="term" value="P:canonical glycolysis"/>
    <property type="evidence" value="ECO:0007669"/>
    <property type="project" value="TreeGrafter"/>
</dbReference>
<dbReference type="GO" id="GO:0042802">
    <property type="term" value="F:identical protein binding"/>
    <property type="evidence" value="ECO:0007669"/>
    <property type="project" value="TreeGrafter"/>
</dbReference>
<dbReference type="InterPro" id="IPR000023">
    <property type="entry name" value="Phosphofructokinase_dom"/>
</dbReference>
<dbReference type="GO" id="GO:0003872">
    <property type="term" value="F:6-phosphofructokinase activity"/>
    <property type="evidence" value="ECO:0007669"/>
    <property type="project" value="UniProtKB-UniRule"/>
</dbReference>
<feature type="binding site" evidence="10">
    <location>
        <position position="174"/>
    </location>
    <ligand>
        <name>substrate</name>
        <note>ligand shared between dimeric partners</note>
    </ligand>
</feature>
<comment type="cofactor">
    <cofactor evidence="1 10">
        <name>Mg(2+)</name>
        <dbReference type="ChEBI" id="CHEBI:18420"/>
    </cofactor>
</comment>
<dbReference type="GO" id="GO:0005524">
    <property type="term" value="F:ATP binding"/>
    <property type="evidence" value="ECO:0007669"/>
    <property type="project" value="UniProtKB-KW"/>
</dbReference>
<dbReference type="GO" id="GO:0070095">
    <property type="term" value="F:fructose-6-phosphate binding"/>
    <property type="evidence" value="ECO:0007669"/>
    <property type="project" value="TreeGrafter"/>
</dbReference>
<keyword evidence="8 10" id="KW-0460">Magnesium</keyword>
<dbReference type="RefSeq" id="WP_330931934.1">
    <property type="nucleotide sequence ID" value="NZ_CP119075.1"/>
</dbReference>
<dbReference type="GO" id="GO:0030388">
    <property type="term" value="P:fructose 1,6-bisphosphate metabolic process"/>
    <property type="evidence" value="ECO:0007669"/>
    <property type="project" value="TreeGrafter"/>
</dbReference>
<feature type="active site" description="Proton acceptor" evidence="10">
    <location>
        <position position="139"/>
    </location>
</feature>
<dbReference type="HAMAP" id="MF_01976">
    <property type="entry name" value="Phosphofructokinase_III"/>
    <property type="match status" value="1"/>
</dbReference>
<feature type="site" description="Important for substrate specificity; cannot use PPi as phosphoryl donor" evidence="10">
    <location>
        <position position="115"/>
    </location>
</feature>
<feature type="binding site" evidence="10">
    <location>
        <begin position="113"/>
        <end position="116"/>
    </location>
    <ligand>
        <name>ATP</name>
        <dbReference type="ChEBI" id="CHEBI:30616"/>
    </ligand>
</feature>
<dbReference type="SUPFAM" id="SSF53784">
    <property type="entry name" value="Phosphofructokinase"/>
    <property type="match status" value="1"/>
</dbReference>
<gene>
    <name evidence="10" type="primary">pfkA</name>
    <name evidence="12" type="ORF">PXH66_20860</name>
</gene>
<comment type="catalytic activity">
    <reaction evidence="10">
        <text>beta-D-fructose 6-phosphate + ATP = beta-D-fructose 1,6-bisphosphate + ADP + H(+)</text>
        <dbReference type="Rhea" id="RHEA:16109"/>
        <dbReference type="ChEBI" id="CHEBI:15378"/>
        <dbReference type="ChEBI" id="CHEBI:30616"/>
        <dbReference type="ChEBI" id="CHEBI:32966"/>
        <dbReference type="ChEBI" id="CHEBI:57634"/>
        <dbReference type="ChEBI" id="CHEBI:456216"/>
        <dbReference type="EC" id="2.7.1.11"/>
    </reaction>
</comment>
<dbReference type="InterPro" id="IPR035966">
    <property type="entry name" value="PKF_sf"/>
</dbReference>
<dbReference type="EMBL" id="CP119075">
    <property type="protein sequence ID" value="WED64803.1"/>
    <property type="molecule type" value="Genomic_DNA"/>
</dbReference>
<comment type="caution">
    <text evidence="10">Lacks conserved residue(s) required for the propagation of feature annotation.</text>
</comment>
<dbReference type="PANTHER" id="PTHR13697">
    <property type="entry name" value="PHOSPHOFRUCTOKINASE"/>
    <property type="match status" value="1"/>
</dbReference>
<keyword evidence="5 10" id="KW-0808">Transferase</keyword>
<feature type="binding site" description="in other chain" evidence="10">
    <location>
        <position position="234"/>
    </location>
    <ligand>
        <name>substrate</name>
        <note>ligand shared between dimeric partners</note>
    </ligand>
</feature>
<evidence type="ECO:0000256" key="10">
    <source>
        <dbReference type="HAMAP-Rule" id="MF_01976"/>
    </source>
</evidence>
<evidence type="ECO:0000256" key="5">
    <source>
        <dbReference type="ARBA" id="ARBA00022679"/>
    </source>
</evidence>
<dbReference type="KEGG" id="slom:PXH66_20860"/>
<feature type="binding site" evidence="10">
    <location>
        <position position="114"/>
    </location>
    <ligand>
        <name>Mg(2+)</name>
        <dbReference type="ChEBI" id="CHEBI:18420"/>
        <note>catalytic</note>
    </ligand>
</feature>
<evidence type="ECO:0000256" key="9">
    <source>
        <dbReference type="ARBA" id="ARBA00023152"/>
    </source>
</evidence>
<dbReference type="InterPro" id="IPR022953">
    <property type="entry name" value="ATP_PFK"/>
</dbReference>
<dbReference type="GO" id="GO:0046872">
    <property type="term" value="F:metal ion binding"/>
    <property type="evidence" value="ECO:0007669"/>
    <property type="project" value="UniProtKB-KW"/>
</dbReference>